<gene>
    <name evidence="2" type="ORF">SAMN05192574_1114</name>
</gene>
<reference evidence="3" key="1">
    <citation type="submission" date="2016-10" db="EMBL/GenBank/DDBJ databases">
        <authorList>
            <person name="Varghese N."/>
            <person name="Submissions S."/>
        </authorList>
    </citation>
    <scope>NUCLEOTIDE SEQUENCE [LARGE SCALE GENOMIC DNA]</scope>
    <source>
        <strain evidence="3">Gh-48</strain>
    </source>
</reference>
<evidence type="ECO:0000256" key="1">
    <source>
        <dbReference type="SAM" id="SignalP"/>
    </source>
</evidence>
<feature type="chain" id="PRO_5011714991" description="Lipoprotein" evidence="1">
    <location>
        <begin position="23"/>
        <end position="249"/>
    </location>
</feature>
<evidence type="ECO:0008006" key="4">
    <source>
        <dbReference type="Google" id="ProtNLM"/>
    </source>
</evidence>
<organism evidence="2 3">
    <name type="scientific">Mucilaginibacter gossypiicola</name>
    <dbReference type="NCBI Taxonomy" id="551995"/>
    <lineage>
        <taxon>Bacteria</taxon>
        <taxon>Pseudomonadati</taxon>
        <taxon>Bacteroidota</taxon>
        <taxon>Sphingobacteriia</taxon>
        <taxon>Sphingobacteriales</taxon>
        <taxon>Sphingobacteriaceae</taxon>
        <taxon>Mucilaginibacter</taxon>
    </lineage>
</organism>
<dbReference type="RefSeq" id="WP_091217786.1">
    <property type="nucleotide sequence ID" value="NZ_FOCL01000011.1"/>
</dbReference>
<keyword evidence="3" id="KW-1185">Reference proteome</keyword>
<dbReference type="OrthoDB" id="1241931at2"/>
<keyword evidence="1" id="KW-0732">Signal</keyword>
<dbReference type="AlphaFoldDB" id="A0A1H8RSU0"/>
<dbReference type="STRING" id="551995.SAMN05192574_1114"/>
<evidence type="ECO:0000313" key="3">
    <source>
        <dbReference type="Proteomes" id="UP000198942"/>
    </source>
</evidence>
<accession>A0A1H8RSU0</accession>
<name>A0A1H8RSU0_9SPHI</name>
<sequence length="249" mass="28385">MKPITLLSIIVITALTLASCSAGFESKTYDAIKYAKKKFPNLVILDGKEYELVRCLSIPKPQAKIQLFQPATSPDRLQLMLVISNSNDQFYAIPVPSIRFKSYWDFVYDTSSKQAGSGEKTFETEINKALDTLKLNVGYDGLKVLNEIFISVLQARMSNKTDSANLKVRYFNKSTFPDSCEIVSKQNYEAIARSAIQDSLRYFYEGNVFLKSQKIFNINYLPLKQGKKTYYKIEVYRQPCVIDVVPIEL</sequence>
<dbReference type="Proteomes" id="UP000198942">
    <property type="component" value="Unassembled WGS sequence"/>
</dbReference>
<dbReference type="EMBL" id="FOCL01000011">
    <property type="protein sequence ID" value="SEO69440.1"/>
    <property type="molecule type" value="Genomic_DNA"/>
</dbReference>
<protein>
    <recommendedName>
        <fullName evidence="4">Lipoprotein</fullName>
    </recommendedName>
</protein>
<proteinExistence type="predicted"/>
<evidence type="ECO:0000313" key="2">
    <source>
        <dbReference type="EMBL" id="SEO69440.1"/>
    </source>
</evidence>
<dbReference type="PROSITE" id="PS51257">
    <property type="entry name" value="PROKAR_LIPOPROTEIN"/>
    <property type="match status" value="1"/>
</dbReference>
<feature type="signal peptide" evidence="1">
    <location>
        <begin position="1"/>
        <end position="22"/>
    </location>
</feature>